<dbReference type="InterPro" id="IPR051397">
    <property type="entry name" value="Zn-ADH-like_protein"/>
</dbReference>
<accession>A0ABT0HRN2</accession>
<dbReference type="Pfam" id="PF08240">
    <property type="entry name" value="ADH_N"/>
    <property type="match status" value="1"/>
</dbReference>
<dbReference type="EMBL" id="JALPRF010000004">
    <property type="protein sequence ID" value="MCK8494839.1"/>
    <property type="molecule type" value="Genomic_DNA"/>
</dbReference>
<dbReference type="PANTHER" id="PTHR43677:SF1">
    <property type="entry name" value="ACRYLYL-COA REDUCTASE ACUI-RELATED"/>
    <property type="match status" value="1"/>
</dbReference>
<dbReference type="SUPFAM" id="SSF50129">
    <property type="entry name" value="GroES-like"/>
    <property type="match status" value="1"/>
</dbReference>
<evidence type="ECO:0000313" key="3">
    <source>
        <dbReference type="Proteomes" id="UP001202180"/>
    </source>
</evidence>
<dbReference type="InterPro" id="IPR013154">
    <property type="entry name" value="ADH-like_N"/>
</dbReference>
<dbReference type="CDD" id="cd05280">
    <property type="entry name" value="MDR_yhdh_yhfp"/>
    <property type="match status" value="1"/>
</dbReference>
<gene>
    <name evidence="2" type="ORF">M0L20_23420</name>
</gene>
<dbReference type="InterPro" id="IPR020843">
    <property type="entry name" value="ER"/>
</dbReference>
<evidence type="ECO:0000259" key="1">
    <source>
        <dbReference type="SMART" id="SM00829"/>
    </source>
</evidence>
<dbReference type="InterPro" id="IPR011032">
    <property type="entry name" value="GroES-like_sf"/>
</dbReference>
<evidence type="ECO:0000313" key="2">
    <source>
        <dbReference type="EMBL" id="MCK8494839.1"/>
    </source>
</evidence>
<comment type="caution">
    <text evidence="2">The sequence shown here is derived from an EMBL/GenBank/DDBJ whole genome shotgun (WGS) entry which is preliminary data.</text>
</comment>
<dbReference type="Gene3D" id="3.90.180.10">
    <property type="entry name" value="Medium-chain alcohol dehydrogenases, catalytic domain"/>
    <property type="match status" value="1"/>
</dbReference>
<dbReference type="RefSeq" id="WP_248479439.1">
    <property type="nucleotide sequence ID" value="NZ_JALPRF010000004.1"/>
</dbReference>
<reference evidence="2 3" key="1">
    <citation type="submission" date="2022-04" db="EMBL/GenBank/DDBJ databases">
        <title>Spirosoma sp. strain RP8 genome sequencing and assembly.</title>
        <authorList>
            <person name="Jung Y."/>
        </authorList>
    </citation>
    <scope>NUCLEOTIDE SEQUENCE [LARGE SCALE GENOMIC DNA]</scope>
    <source>
        <strain evidence="2 3">RP8</strain>
    </source>
</reference>
<dbReference type="Gene3D" id="3.40.50.720">
    <property type="entry name" value="NAD(P)-binding Rossmann-like Domain"/>
    <property type="match status" value="1"/>
</dbReference>
<feature type="domain" description="Enoyl reductase (ER)" evidence="1">
    <location>
        <begin position="16"/>
        <end position="328"/>
    </location>
</feature>
<dbReference type="InterPro" id="IPR013149">
    <property type="entry name" value="ADH-like_C"/>
</dbReference>
<dbReference type="InterPro" id="IPR036291">
    <property type="entry name" value="NAD(P)-bd_dom_sf"/>
</dbReference>
<dbReference type="NCBIfam" id="TIGR02823">
    <property type="entry name" value="oxido_YhdH"/>
    <property type="match status" value="1"/>
</dbReference>
<name>A0ABT0HRN2_9BACT</name>
<keyword evidence="3" id="KW-1185">Reference proteome</keyword>
<dbReference type="SMART" id="SM00829">
    <property type="entry name" value="PKS_ER"/>
    <property type="match status" value="1"/>
</dbReference>
<dbReference type="SUPFAM" id="SSF51735">
    <property type="entry name" value="NAD(P)-binding Rossmann-fold domains"/>
    <property type="match status" value="1"/>
</dbReference>
<proteinExistence type="predicted"/>
<sequence>MDKTFQCLLVSSNETGGYDTTISTKQVIDLPARDVLIRVHYSSLNYKDALSASGNKGVTRSYPHTPGIDAAGVVEASHSAHWQPGDEVIVTGFDLGMNTSGGFAQYIRVPANWIVRRPESLTLRESMIYGTAGFTAGLSVAALLKNGLTPDHGTVLVTGATGGVGSVAVGILHRLGFAVIAVSGKATAHDFLTSLGATDIIPRSDMDDTSGKALLKSRFAGAIDTVGGNVLATVIKSTEYGGTVTCCGNVNGGDLPLSVFPFILRGVQLVGIDSVQFPIDQRAAVWERLANDWKPAALELMTYEIGLAALPEAIQTILKGQMQGRTLVRID</sequence>
<organism evidence="2 3">
    <name type="scientific">Spirosoma liriopis</name>
    <dbReference type="NCBI Taxonomy" id="2937440"/>
    <lineage>
        <taxon>Bacteria</taxon>
        <taxon>Pseudomonadati</taxon>
        <taxon>Bacteroidota</taxon>
        <taxon>Cytophagia</taxon>
        <taxon>Cytophagales</taxon>
        <taxon>Cytophagaceae</taxon>
        <taxon>Spirosoma</taxon>
    </lineage>
</organism>
<dbReference type="PANTHER" id="PTHR43677">
    <property type="entry name" value="SHORT-CHAIN DEHYDROGENASE/REDUCTASE"/>
    <property type="match status" value="1"/>
</dbReference>
<dbReference type="Proteomes" id="UP001202180">
    <property type="component" value="Unassembled WGS sequence"/>
</dbReference>
<protein>
    <submittedName>
        <fullName evidence="2">YhdH/YhfP family quinone oxidoreductase</fullName>
    </submittedName>
</protein>
<dbReference type="Pfam" id="PF00107">
    <property type="entry name" value="ADH_zinc_N"/>
    <property type="match status" value="1"/>
</dbReference>
<dbReference type="InterPro" id="IPR014188">
    <property type="entry name" value="Acrylyl-CoA_reductase_AcuI"/>
</dbReference>